<evidence type="ECO:0000313" key="3">
    <source>
        <dbReference type="Proteomes" id="UP000233556"/>
    </source>
</evidence>
<proteinExistence type="predicted"/>
<feature type="compositionally biased region" description="Basic and acidic residues" evidence="1">
    <location>
        <begin position="21"/>
        <end position="30"/>
    </location>
</feature>
<dbReference type="AlphaFoldDB" id="A0A2I0U954"/>
<dbReference type="EMBL" id="KZ505979">
    <property type="protein sequence ID" value="PKU42588.1"/>
    <property type="molecule type" value="Genomic_DNA"/>
</dbReference>
<name>A0A2I0U954_LIMLA</name>
<reference evidence="3" key="2">
    <citation type="submission" date="2017-12" db="EMBL/GenBank/DDBJ databases">
        <title>Genome sequence of the Bar-tailed Godwit (Limosa lapponica baueri).</title>
        <authorList>
            <person name="Lima N.C.B."/>
            <person name="Parody-Merino A.M."/>
            <person name="Battley P.F."/>
            <person name="Fidler A.E."/>
            <person name="Prosdocimi F."/>
        </authorList>
    </citation>
    <scope>NUCLEOTIDE SEQUENCE [LARGE SCALE GENOMIC DNA]</scope>
</reference>
<dbReference type="Proteomes" id="UP000233556">
    <property type="component" value="Unassembled WGS sequence"/>
</dbReference>
<feature type="region of interest" description="Disordered" evidence="1">
    <location>
        <begin position="1"/>
        <end position="30"/>
    </location>
</feature>
<sequence>MGTDSGERTENRNRRSPQRSSPEDDWSKSEMRRKELLPHSLLPSVDSEYTASLVNLVWDSRFIAYGLSAPPFQMLSYLNLSACGLVNFWMLGNPVDDLSRFGAVHMLNEGLGSGVETELCCRHVSMNSVWGEKMLCRSHRNSLAAQSHLEEFEASQKGAEFRYGKKLQMHIVIIFILNSIAHLRTSRTFQIYNGVTKNKICPTLSLKNRKKFIRNNVNFTEDLFYDVKY</sequence>
<reference evidence="3" key="1">
    <citation type="submission" date="2017-11" db="EMBL/GenBank/DDBJ databases">
        <authorList>
            <person name="Lima N.C."/>
            <person name="Parody-Merino A.M."/>
            <person name="Battley P.F."/>
            <person name="Fidler A.E."/>
            <person name="Prosdocimi F."/>
        </authorList>
    </citation>
    <scope>NUCLEOTIDE SEQUENCE [LARGE SCALE GENOMIC DNA]</scope>
</reference>
<feature type="compositionally biased region" description="Basic and acidic residues" evidence="1">
    <location>
        <begin position="1"/>
        <end position="13"/>
    </location>
</feature>
<keyword evidence="3" id="KW-1185">Reference proteome</keyword>
<gene>
    <name evidence="2" type="ORF">llap_7111</name>
</gene>
<accession>A0A2I0U954</accession>
<organism evidence="2 3">
    <name type="scientific">Limosa lapponica baueri</name>
    <dbReference type="NCBI Taxonomy" id="1758121"/>
    <lineage>
        <taxon>Eukaryota</taxon>
        <taxon>Metazoa</taxon>
        <taxon>Chordata</taxon>
        <taxon>Craniata</taxon>
        <taxon>Vertebrata</taxon>
        <taxon>Euteleostomi</taxon>
        <taxon>Archelosauria</taxon>
        <taxon>Archosauria</taxon>
        <taxon>Dinosauria</taxon>
        <taxon>Saurischia</taxon>
        <taxon>Theropoda</taxon>
        <taxon>Coelurosauria</taxon>
        <taxon>Aves</taxon>
        <taxon>Neognathae</taxon>
        <taxon>Neoaves</taxon>
        <taxon>Charadriiformes</taxon>
        <taxon>Scolopacidae</taxon>
        <taxon>Limosa</taxon>
    </lineage>
</organism>
<evidence type="ECO:0000256" key="1">
    <source>
        <dbReference type="SAM" id="MobiDB-lite"/>
    </source>
</evidence>
<protein>
    <submittedName>
        <fullName evidence="2">Uncharacterized protein</fullName>
    </submittedName>
</protein>
<evidence type="ECO:0000313" key="2">
    <source>
        <dbReference type="EMBL" id="PKU42588.1"/>
    </source>
</evidence>